<reference evidence="3" key="2">
    <citation type="submission" date="2012-11" db="EMBL/GenBank/DDBJ databases">
        <authorList>
            <person name="Kuo A."/>
            <person name="Curtis B.A."/>
            <person name="Tanifuji G."/>
            <person name="Burki F."/>
            <person name="Gruber A."/>
            <person name="Irimia M."/>
            <person name="Maruyama S."/>
            <person name="Arias M.C."/>
            <person name="Ball S.G."/>
            <person name="Gile G.H."/>
            <person name="Hirakawa Y."/>
            <person name="Hopkins J.F."/>
            <person name="Rensing S.A."/>
            <person name="Schmutz J."/>
            <person name="Symeonidi A."/>
            <person name="Elias M."/>
            <person name="Eveleigh R.J."/>
            <person name="Herman E.K."/>
            <person name="Klute M.J."/>
            <person name="Nakayama T."/>
            <person name="Obornik M."/>
            <person name="Reyes-Prieto A."/>
            <person name="Armbrust E.V."/>
            <person name="Aves S.J."/>
            <person name="Beiko R.G."/>
            <person name="Coutinho P."/>
            <person name="Dacks J.B."/>
            <person name="Durnford D.G."/>
            <person name="Fast N.M."/>
            <person name="Green B.R."/>
            <person name="Grisdale C."/>
            <person name="Hempe F."/>
            <person name="Henrissat B."/>
            <person name="Hoppner M.P."/>
            <person name="Ishida K.-I."/>
            <person name="Kim E."/>
            <person name="Koreny L."/>
            <person name="Kroth P.G."/>
            <person name="Liu Y."/>
            <person name="Malik S.-B."/>
            <person name="Maier U.G."/>
            <person name="McRose D."/>
            <person name="Mock T."/>
            <person name="Neilson J.A."/>
            <person name="Onodera N.T."/>
            <person name="Poole A.M."/>
            <person name="Pritham E.J."/>
            <person name="Richards T.A."/>
            <person name="Rocap G."/>
            <person name="Roy S.W."/>
            <person name="Sarai C."/>
            <person name="Schaack S."/>
            <person name="Shirato S."/>
            <person name="Slamovits C.H."/>
            <person name="Spencer D.F."/>
            <person name="Suzuki S."/>
            <person name="Worden A.Z."/>
            <person name="Zauner S."/>
            <person name="Barry K."/>
            <person name="Bell C."/>
            <person name="Bharti A.K."/>
            <person name="Crow J.A."/>
            <person name="Grimwood J."/>
            <person name="Kramer R."/>
            <person name="Lindquist E."/>
            <person name="Lucas S."/>
            <person name="Salamov A."/>
            <person name="McFadden G.I."/>
            <person name="Lane C.E."/>
            <person name="Keeling P.J."/>
            <person name="Gray M.W."/>
            <person name="Grigoriev I.V."/>
            <person name="Archibald J.M."/>
        </authorList>
    </citation>
    <scope>NUCLEOTIDE SEQUENCE</scope>
    <source>
        <strain evidence="3">CCMP2712</strain>
    </source>
</reference>
<organism evidence="1">
    <name type="scientific">Guillardia theta (strain CCMP2712)</name>
    <name type="common">Cryptophyte</name>
    <dbReference type="NCBI Taxonomy" id="905079"/>
    <lineage>
        <taxon>Eukaryota</taxon>
        <taxon>Cryptophyceae</taxon>
        <taxon>Pyrenomonadales</taxon>
        <taxon>Geminigeraceae</taxon>
        <taxon>Guillardia</taxon>
    </lineage>
</organism>
<proteinExistence type="predicted"/>
<evidence type="ECO:0000313" key="2">
    <source>
        <dbReference type="EnsemblProtists" id="EKX38315"/>
    </source>
</evidence>
<dbReference type="RefSeq" id="XP_005825295.1">
    <property type="nucleotide sequence ID" value="XM_005825238.1"/>
</dbReference>
<sequence>MFAALKERKQIKNGRAVLSAMKHNMSESTSQRLSPDQKMQSWAVSGYNIENRDVSSKHQTLRQFNTDINVNFQRGYGNSVVTSVNPVSFKRSSDPNKYWNPVIPTEQTSVTVVDKPIERIVEVFHRVPMDKVVERNVESIKVEEKHLEKDIKITQVVPVIQARTRAEDSVGLQEIKKEVVYEKEVLKEEVQEIVVDKYVERVWKSRIVEVIREVEVIKEVPTIRYVDRVITKEVPVTQVVERVV</sequence>
<reference evidence="2" key="3">
    <citation type="submission" date="2015-06" db="UniProtKB">
        <authorList>
            <consortium name="EnsemblProtists"/>
        </authorList>
    </citation>
    <scope>IDENTIFICATION</scope>
</reference>
<dbReference type="Proteomes" id="UP000011087">
    <property type="component" value="Unassembled WGS sequence"/>
</dbReference>
<dbReference type="KEGG" id="gtt:GUITHDRAFT_144262"/>
<dbReference type="EnsemblProtists" id="EKX38315">
    <property type="protein sequence ID" value="EKX38315"/>
    <property type="gene ID" value="GUITHDRAFT_144262"/>
</dbReference>
<protein>
    <submittedName>
        <fullName evidence="1 2">Uncharacterized protein</fullName>
    </submittedName>
</protein>
<dbReference type="AlphaFoldDB" id="L1IR79"/>
<name>L1IR79_GUITC</name>
<reference evidence="1 3" key="1">
    <citation type="journal article" date="2012" name="Nature">
        <title>Algal genomes reveal evolutionary mosaicism and the fate of nucleomorphs.</title>
        <authorList>
            <consortium name="DOE Joint Genome Institute"/>
            <person name="Curtis B.A."/>
            <person name="Tanifuji G."/>
            <person name="Burki F."/>
            <person name="Gruber A."/>
            <person name="Irimia M."/>
            <person name="Maruyama S."/>
            <person name="Arias M.C."/>
            <person name="Ball S.G."/>
            <person name="Gile G.H."/>
            <person name="Hirakawa Y."/>
            <person name="Hopkins J.F."/>
            <person name="Kuo A."/>
            <person name="Rensing S.A."/>
            <person name="Schmutz J."/>
            <person name="Symeonidi A."/>
            <person name="Elias M."/>
            <person name="Eveleigh R.J."/>
            <person name="Herman E.K."/>
            <person name="Klute M.J."/>
            <person name="Nakayama T."/>
            <person name="Obornik M."/>
            <person name="Reyes-Prieto A."/>
            <person name="Armbrust E.V."/>
            <person name="Aves S.J."/>
            <person name="Beiko R.G."/>
            <person name="Coutinho P."/>
            <person name="Dacks J.B."/>
            <person name="Durnford D.G."/>
            <person name="Fast N.M."/>
            <person name="Green B.R."/>
            <person name="Grisdale C.J."/>
            <person name="Hempel F."/>
            <person name="Henrissat B."/>
            <person name="Hoppner M.P."/>
            <person name="Ishida K."/>
            <person name="Kim E."/>
            <person name="Koreny L."/>
            <person name="Kroth P.G."/>
            <person name="Liu Y."/>
            <person name="Malik S.B."/>
            <person name="Maier U.G."/>
            <person name="McRose D."/>
            <person name="Mock T."/>
            <person name="Neilson J.A."/>
            <person name="Onodera N.T."/>
            <person name="Poole A.M."/>
            <person name="Pritham E.J."/>
            <person name="Richards T.A."/>
            <person name="Rocap G."/>
            <person name="Roy S.W."/>
            <person name="Sarai C."/>
            <person name="Schaack S."/>
            <person name="Shirato S."/>
            <person name="Slamovits C.H."/>
            <person name="Spencer D.F."/>
            <person name="Suzuki S."/>
            <person name="Worden A.Z."/>
            <person name="Zauner S."/>
            <person name="Barry K."/>
            <person name="Bell C."/>
            <person name="Bharti A.K."/>
            <person name="Crow J.A."/>
            <person name="Grimwood J."/>
            <person name="Kramer R."/>
            <person name="Lindquist E."/>
            <person name="Lucas S."/>
            <person name="Salamov A."/>
            <person name="McFadden G.I."/>
            <person name="Lane C.E."/>
            <person name="Keeling P.J."/>
            <person name="Gray M.W."/>
            <person name="Grigoriev I.V."/>
            <person name="Archibald J.M."/>
        </authorList>
    </citation>
    <scope>NUCLEOTIDE SEQUENCE</scope>
    <source>
        <strain evidence="1 3">CCMP2712</strain>
    </source>
</reference>
<gene>
    <name evidence="1" type="ORF">GUITHDRAFT_144262</name>
</gene>
<evidence type="ECO:0000313" key="1">
    <source>
        <dbReference type="EMBL" id="EKX38315.1"/>
    </source>
</evidence>
<dbReference type="EMBL" id="JH993049">
    <property type="protein sequence ID" value="EKX38315.1"/>
    <property type="molecule type" value="Genomic_DNA"/>
</dbReference>
<dbReference type="PaxDb" id="55529-EKX38315"/>
<dbReference type="HOGENOM" id="CLU_1139850_0_0_1"/>
<dbReference type="GeneID" id="17295119"/>
<evidence type="ECO:0000313" key="3">
    <source>
        <dbReference type="Proteomes" id="UP000011087"/>
    </source>
</evidence>
<accession>L1IR79</accession>
<keyword evidence="3" id="KW-1185">Reference proteome</keyword>